<dbReference type="EMBL" id="JBHLZU010000009">
    <property type="protein sequence ID" value="MFB9904373.1"/>
    <property type="molecule type" value="Genomic_DNA"/>
</dbReference>
<dbReference type="RefSeq" id="WP_377851574.1">
    <property type="nucleotide sequence ID" value="NZ_JBHLZU010000009.1"/>
</dbReference>
<keyword evidence="2" id="KW-1185">Reference proteome</keyword>
<evidence type="ECO:0000313" key="2">
    <source>
        <dbReference type="Proteomes" id="UP001589693"/>
    </source>
</evidence>
<sequence>MLPAEAHERPTRAQQFLGRAGLNDVAVVERDHVIRCGQGGGEVGDHDHRAVGVVAEVGDGLRDRGLVLRTERGAGLVDEHDAPA</sequence>
<organism evidence="1 2">
    <name type="scientific">Allokutzneria oryzae</name>
    <dbReference type="NCBI Taxonomy" id="1378989"/>
    <lineage>
        <taxon>Bacteria</taxon>
        <taxon>Bacillati</taxon>
        <taxon>Actinomycetota</taxon>
        <taxon>Actinomycetes</taxon>
        <taxon>Pseudonocardiales</taxon>
        <taxon>Pseudonocardiaceae</taxon>
        <taxon>Allokutzneria</taxon>
    </lineage>
</organism>
<reference evidence="1 2" key="1">
    <citation type="submission" date="2024-09" db="EMBL/GenBank/DDBJ databases">
        <authorList>
            <person name="Sun Q."/>
            <person name="Mori K."/>
        </authorList>
    </citation>
    <scope>NUCLEOTIDE SEQUENCE [LARGE SCALE GENOMIC DNA]</scope>
    <source>
        <strain evidence="1 2">TBRC 7907</strain>
    </source>
</reference>
<comment type="caution">
    <text evidence="1">The sequence shown here is derived from an EMBL/GenBank/DDBJ whole genome shotgun (WGS) entry which is preliminary data.</text>
</comment>
<dbReference type="Proteomes" id="UP001589693">
    <property type="component" value="Unassembled WGS sequence"/>
</dbReference>
<accession>A0ABV5ZU01</accession>
<gene>
    <name evidence="1" type="ORF">ACFFQA_10535</name>
</gene>
<proteinExistence type="predicted"/>
<protein>
    <submittedName>
        <fullName evidence="1">Uncharacterized protein</fullName>
    </submittedName>
</protein>
<name>A0ABV5ZU01_9PSEU</name>
<evidence type="ECO:0000313" key="1">
    <source>
        <dbReference type="EMBL" id="MFB9904373.1"/>
    </source>
</evidence>